<proteinExistence type="predicted"/>
<dbReference type="Proteomes" id="UP001549162">
    <property type="component" value="Unassembled WGS sequence"/>
</dbReference>
<keyword evidence="1" id="KW-0732">Signal</keyword>
<accession>A0ABV2J8A4</accession>
<name>A0ABV2J8A4_9FIRM</name>
<evidence type="ECO:0000256" key="1">
    <source>
        <dbReference type="SAM" id="SignalP"/>
    </source>
</evidence>
<dbReference type="EMBL" id="JBEPMA010000002">
    <property type="protein sequence ID" value="MET3616878.1"/>
    <property type="molecule type" value="Genomic_DNA"/>
</dbReference>
<sequence length="95" mass="11110">MKKLLLISFTILILLLTNVSANELDSSCKSVDYELMEKTEHFLNQFEDDHYFTDHDVDSSMNRQFACHVVYGALKTPWNLEPHKRVEDLNPFTCN</sequence>
<feature type="signal peptide" evidence="1">
    <location>
        <begin position="1"/>
        <end position="21"/>
    </location>
</feature>
<gene>
    <name evidence="2" type="ORF">ABID14_000503</name>
</gene>
<dbReference type="RefSeq" id="WP_354366884.1">
    <property type="nucleotide sequence ID" value="NZ_JBEPMA010000002.1"/>
</dbReference>
<protein>
    <submittedName>
        <fullName evidence="2">Uncharacterized protein</fullName>
    </submittedName>
</protein>
<feature type="chain" id="PRO_5046239293" evidence="1">
    <location>
        <begin position="22"/>
        <end position="95"/>
    </location>
</feature>
<comment type="caution">
    <text evidence="2">The sequence shown here is derived from an EMBL/GenBank/DDBJ whole genome shotgun (WGS) entry which is preliminary data.</text>
</comment>
<organism evidence="2 3">
    <name type="scientific">Peptoniphilus olsenii</name>
    <dbReference type="NCBI Taxonomy" id="411570"/>
    <lineage>
        <taxon>Bacteria</taxon>
        <taxon>Bacillati</taxon>
        <taxon>Bacillota</taxon>
        <taxon>Tissierellia</taxon>
        <taxon>Tissierellales</taxon>
        <taxon>Peptoniphilaceae</taxon>
        <taxon>Peptoniphilus</taxon>
    </lineage>
</organism>
<reference evidence="2 3" key="1">
    <citation type="submission" date="2024-06" db="EMBL/GenBank/DDBJ databases">
        <title>Genomic Encyclopedia of Type Strains, Phase IV (KMG-IV): sequencing the most valuable type-strain genomes for metagenomic binning, comparative biology and taxonomic classification.</title>
        <authorList>
            <person name="Goeker M."/>
        </authorList>
    </citation>
    <scope>NUCLEOTIDE SEQUENCE [LARGE SCALE GENOMIC DNA]</scope>
    <source>
        <strain evidence="2 3">DSM 21460</strain>
    </source>
</reference>
<keyword evidence="3" id="KW-1185">Reference proteome</keyword>
<evidence type="ECO:0000313" key="2">
    <source>
        <dbReference type="EMBL" id="MET3616878.1"/>
    </source>
</evidence>
<evidence type="ECO:0000313" key="3">
    <source>
        <dbReference type="Proteomes" id="UP001549162"/>
    </source>
</evidence>